<sequence length="314" mass="35282">MCVGEREACVCVREACACVRLRVCVCVCVRERERERELAAVVFSPEVGDLLGPPAGYRRSPAVRASDEIMEVEADLHGSQPMESSVGVLSVVASCVMVFGGALPYLPQYQEILRSNDTTGFSTRVCLVLLLANILRIFFWVGKQFELPLLLQSVVMISTMFCMLRLCCHVHNSNRVSTKQHRLSELDPRYFWQWTMFEDYLLFCLLFSVGCCLLTLLLLDSPLFIEALGGLALLLEALLGLPQLLQNLQQRSTRGMSVKMVVMWTLGDVFKTSYFLLNESPVQFWVCGSVQIVMDALILLQVFLYAPDAHSKFG</sequence>
<dbReference type="GO" id="GO:0016020">
    <property type="term" value="C:membrane"/>
    <property type="evidence" value="ECO:0007669"/>
    <property type="project" value="UniProtKB-SubCell"/>
</dbReference>
<reference evidence="6" key="2">
    <citation type="submission" date="2025-09" db="UniProtKB">
        <authorList>
            <consortium name="Ensembl"/>
        </authorList>
    </citation>
    <scope>IDENTIFICATION</scope>
</reference>
<dbReference type="Proteomes" id="UP000694546">
    <property type="component" value="Chromosome 9"/>
</dbReference>
<name>A0A8C4YXK2_GADMO</name>
<organism evidence="6 7">
    <name type="scientific">Gadus morhua</name>
    <name type="common">Atlantic cod</name>
    <dbReference type="NCBI Taxonomy" id="8049"/>
    <lineage>
        <taxon>Eukaryota</taxon>
        <taxon>Metazoa</taxon>
        <taxon>Chordata</taxon>
        <taxon>Craniata</taxon>
        <taxon>Vertebrata</taxon>
        <taxon>Euteleostomi</taxon>
        <taxon>Actinopterygii</taxon>
        <taxon>Neopterygii</taxon>
        <taxon>Teleostei</taxon>
        <taxon>Neoteleostei</taxon>
        <taxon>Acanthomorphata</taxon>
        <taxon>Zeiogadaria</taxon>
        <taxon>Gadariae</taxon>
        <taxon>Gadiformes</taxon>
        <taxon>Gadoidei</taxon>
        <taxon>Gadidae</taxon>
        <taxon>Gadus</taxon>
    </lineage>
</organism>
<evidence type="ECO:0000256" key="2">
    <source>
        <dbReference type="ARBA" id="ARBA00022692"/>
    </source>
</evidence>
<evidence type="ECO:0000313" key="7">
    <source>
        <dbReference type="Proteomes" id="UP000694546"/>
    </source>
</evidence>
<feature type="transmembrane region" description="Helical" evidence="5">
    <location>
        <begin position="86"/>
        <end position="106"/>
    </location>
</feature>
<keyword evidence="2 5" id="KW-0812">Transmembrane</keyword>
<accession>A0A8C4YXK2</accession>
<dbReference type="InterPro" id="IPR006603">
    <property type="entry name" value="PQ-loop_rpt"/>
</dbReference>
<keyword evidence="7" id="KW-1185">Reference proteome</keyword>
<protein>
    <recommendedName>
        <fullName evidence="8">PQ-loop repeat-containing protein 1</fullName>
    </recommendedName>
</protein>
<evidence type="ECO:0000256" key="1">
    <source>
        <dbReference type="ARBA" id="ARBA00004141"/>
    </source>
</evidence>
<reference evidence="6" key="1">
    <citation type="submission" date="2025-08" db="UniProtKB">
        <authorList>
            <consortium name="Ensembl"/>
        </authorList>
    </citation>
    <scope>IDENTIFICATION</scope>
</reference>
<evidence type="ECO:0000313" key="6">
    <source>
        <dbReference type="Ensembl" id="ENSGMOP00000002316.2"/>
    </source>
</evidence>
<dbReference type="InterPro" id="IPR052241">
    <property type="entry name" value="SLC66/Scramblase_ANY1"/>
</dbReference>
<dbReference type="SMART" id="SM00679">
    <property type="entry name" value="CTNS"/>
    <property type="match status" value="2"/>
</dbReference>
<dbReference type="KEGG" id="gmh:115551507"/>
<dbReference type="PANTHER" id="PTHR14856">
    <property type="entry name" value="PQ-LOOP REPEAT-CONTAINING PROTEIN 1-LIKE PROTEIN"/>
    <property type="match status" value="1"/>
</dbReference>
<feature type="transmembrane region" description="Helical" evidence="5">
    <location>
        <begin position="200"/>
        <end position="219"/>
    </location>
</feature>
<dbReference type="GO" id="GO:0005802">
    <property type="term" value="C:trans-Golgi network"/>
    <property type="evidence" value="ECO:0007669"/>
    <property type="project" value="TreeGrafter"/>
</dbReference>
<proteinExistence type="predicted"/>
<feature type="transmembrane region" description="Helical" evidence="5">
    <location>
        <begin position="225"/>
        <end position="245"/>
    </location>
</feature>
<dbReference type="GO" id="GO:0005768">
    <property type="term" value="C:endosome"/>
    <property type="evidence" value="ECO:0007669"/>
    <property type="project" value="TreeGrafter"/>
</dbReference>
<dbReference type="Gene3D" id="1.20.1280.290">
    <property type="match status" value="2"/>
</dbReference>
<feature type="transmembrane region" description="Helical" evidence="5">
    <location>
        <begin position="118"/>
        <end position="141"/>
    </location>
</feature>
<comment type="subcellular location">
    <subcellularLocation>
        <location evidence="1">Membrane</location>
        <topology evidence="1">Multi-pass membrane protein</topology>
    </subcellularLocation>
</comment>
<keyword evidence="3 5" id="KW-1133">Transmembrane helix</keyword>
<dbReference type="AlphaFoldDB" id="A0A8C4YXK2"/>
<dbReference type="Ensembl" id="ENSGMOT00000002393.2">
    <property type="protein sequence ID" value="ENSGMOP00000002316.2"/>
    <property type="gene ID" value="ENSGMOG00000002175.2"/>
</dbReference>
<keyword evidence="4 5" id="KW-0472">Membrane</keyword>
<dbReference type="OMA" id="ANICRVF"/>
<dbReference type="GO" id="GO:0042147">
    <property type="term" value="P:retrograde transport, endosome to Golgi"/>
    <property type="evidence" value="ECO:0007669"/>
    <property type="project" value="TreeGrafter"/>
</dbReference>
<evidence type="ECO:0000256" key="5">
    <source>
        <dbReference type="SAM" id="Phobius"/>
    </source>
</evidence>
<dbReference type="GeneTree" id="ENSGT00390000002381"/>
<feature type="transmembrane region" description="Helical" evidence="5">
    <location>
        <begin position="147"/>
        <end position="167"/>
    </location>
</feature>
<dbReference type="Pfam" id="PF04193">
    <property type="entry name" value="PQ-loop"/>
    <property type="match status" value="2"/>
</dbReference>
<evidence type="ECO:0000256" key="4">
    <source>
        <dbReference type="ARBA" id="ARBA00023136"/>
    </source>
</evidence>
<evidence type="ECO:0000256" key="3">
    <source>
        <dbReference type="ARBA" id="ARBA00022989"/>
    </source>
</evidence>
<feature type="transmembrane region" description="Helical" evidence="5">
    <location>
        <begin position="283"/>
        <end position="306"/>
    </location>
</feature>
<dbReference type="GO" id="GO:0005829">
    <property type="term" value="C:cytosol"/>
    <property type="evidence" value="ECO:0007669"/>
    <property type="project" value="GOC"/>
</dbReference>
<dbReference type="GO" id="GO:0045332">
    <property type="term" value="P:phospholipid translocation"/>
    <property type="evidence" value="ECO:0007669"/>
    <property type="project" value="TreeGrafter"/>
</dbReference>
<evidence type="ECO:0008006" key="8">
    <source>
        <dbReference type="Google" id="ProtNLM"/>
    </source>
</evidence>
<dbReference type="PANTHER" id="PTHR14856:SF11">
    <property type="entry name" value="PQ-LOOP REPEAT-CONTAINING PROTEIN 1 ISOFORM X1"/>
    <property type="match status" value="1"/>
</dbReference>